<name>A0ACC0SAV2_POPTR</name>
<reference evidence="1 2" key="1">
    <citation type="journal article" date="2006" name="Science">
        <title>The genome of black cottonwood, Populus trichocarpa (Torr. &amp; Gray).</title>
        <authorList>
            <person name="Tuskan G.A."/>
            <person name="Difazio S."/>
            <person name="Jansson S."/>
            <person name="Bohlmann J."/>
            <person name="Grigoriev I."/>
            <person name="Hellsten U."/>
            <person name="Putnam N."/>
            <person name="Ralph S."/>
            <person name="Rombauts S."/>
            <person name="Salamov A."/>
            <person name="Schein J."/>
            <person name="Sterck L."/>
            <person name="Aerts A."/>
            <person name="Bhalerao R.R."/>
            <person name="Bhalerao R.P."/>
            <person name="Blaudez D."/>
            <person name="Boerjan W."/>
            <person name="Brun A."/>
            <person name="Brunner A."/>
            <person name="Busov V."/>
            <person name="Campbell M."/>
            <person name="Carlson J."/>
            <person name="Chalot M."/>
            <person name="Chapman J."/>
            <person name="Chen G.L."/>
            <person name="Cooper D."/>
            <person name="Coutinho P.M."/>
            <person name="Couturier J."/>
            <person name="Covert S."/>
            <person name="Cronk Q."/>
            <person name="Cunningham R."/>
            <person name="Davis J."/>
            <person name="Degroeve S."/>
            <person name="Dejardin A."/>
            <person name="Depamphilis C."/>
            <person name="Detter J."/>
            <person name="Dirks B."/>
            <person name="Dubchak I."/>
            <person name="Duplessis S."/>
            <person name="Ehlting J."/>
            <person name="Ellis B."/>
            <person name="Gendler K."/>
            <person name="Goodstein D."/>
            <person name="Gribskov M."/>
            <person name="Grimwood J."/>
            <person name="Groover A."/>
            <person name="Gunter L."/>
            <person name="Hamberger B."/>
            <person name="Heinze B."/>
            <person name="Helariutta Y."/>
            <person name="Henrissat B."/>
            <person name="Holligan D."/>
            <person name="Holt R."/>
            <person name="Huang W."/>
            <person name="Islam-Faridi N."/>
            <person name="Jones S."/>
            <person name="Jones-Rhoades M."/>
            <person name="Jorgensen R."/>
            <person name="Joshi C."/>
            <person name="Kangasjarvi J."/>
            <person name="Karlsson J."/>
            <person name="Kelleher C."/>
            <person name="Kirkpatrick R."/>
            <person name="Kirst M."/>
            <person name="Kohler A."/>
            <person name="Kalluri U."/>
            <person name="Larimer F."/>
            <person name="Leebens-Mack J."/>
            <person name="Leple J.C."/>
            <person name="Locascio P."/>
            <person name="Lou Y."/>
            <person name="Lucas S."/>
            <person name="Martin F."/>
            <person name="Montanini B."/>
            <person name="Napoli C."/>
            <person name="Nelson D.R."/>
            <person name="Nelson C."/>
            <person name="Nieminen K."/>
            <person name="Nilsson O."/>
            <person name="Pereda V."/>
            <person name="Peter G."/>
            <person name="Philippe R."/>
            <person name="Pilate G."/>
            <person name="Poliakov A."/>
            <person name="Razumovskaya J."/>
            <person name="Richardson P."/>
            <person name="Rinaldi C."/>
            <person name="Ritland K."/>
            <person name="Rouze P."/>
            <person name="Ryaboy D."/>
            <person name="Schmutz J."/>
            <person name="Schrader J."/>
            <person name="Segerman B."/>
            <person name="Shin H."/>
            <person name="Siddiqui A."/>
            <person name="Sterky F."/>
            <person name="Terry A."/>
            <person name="Tsai C.J."/>
            <person name="Uberbacher E."/>
            <person name="Unneberg P."/>
            <person name="Vahala J."/>
            <person name="Wall K."/>
            <person name="Wessler S."/>
            <person name="Yang G."/>
            <person name="Yin T."/>
            <person name="Douglas C."/>
            <person name="Marra M."/>
            <person name="Sandberg G."/>
            <person name="Van de Peer Y."/>
            <person name="Rokhsar D."/>
        </authorList>
    </citation>
    <scope>NUCLEOTIDE SEQUENCE [LARGE SCALE GENOMIC DNA]</scope>
    <source>
        <strain evidence="2">cv. Nisqually</strain>
    </source>
</reference>
<accession>A0ACC0SAV2</accession>
<comment type="caution">
    <text evidence="1">The sequence shown here is derived from an EMBL/GenBank/DDBJ whole genome shotgun (WGS) entry which is preliminary data.</text>
</comment>
<keyword evidence="2" id="KW-1185">Reference proteome</keyword>
<protein>
    <submittedName>
        <fullName evidence="1">Uncharacterized protein</fullName>
    </submittedName>
</protein>
<dbReference type="EMBL" id="CM009299">
    <property type="protein sequence ID" value="KAI9386262.1"/>
    <property type="molecule type" value="Genomic_DNA"/>
</dbReference>
<proteinExistence type="predicted"/>
<evidence type="ECO:0000313" key="2">
    <source>
        <dbReference type="Proteomes" id="UP000006729"/>
    </source>
</evidence>
<sequence length="159" mass="18520">MRERSSSLSAQIPSLLHLFPLLHASLVWKSITKAFTQLHHLHMIANRNASLWNDPWMEKGLLGSLFVIISDADLRVRDVWRDGSWDLSRLSTNIPELIKLNVMAIPVPTFLALVMLLCGQLARMTTLNRLSNRMRDLQHHENWNWVWKLAAPEKIRMFF</sequence>
<gene>
    <name evidence="1" type="ORF">POPTR_010G001250v4</name>
</gene>
<organism evidence="1 2">
    <name type="scientific">Populus trichocarpa</name>
    <name type="common">Western balsam poplar</name>
    <name type="synonym">Populus balsamifera subsp. trichocarpa</name>
    <dbReference type="NCBI Taxonomy" id="3694"/>
    <lineage>
        <taxon>Eukaryota</taxon>
        <taxon>Viridiplantae</taxon>
        <taxon>Streptophyta</taxon>
        <taxon>Embryophyta</taxon>
        <taxon>Tracheophyta</taxon>
        <taxon>Spermatophyta</taxon>
        <taxon>Magnoliopsida</taxon>
        <taxon>eudicotyledons</taxon>
        <taxon>Gunneridae</taxon>
        <taxon>Pentapetalae</taxon>
        <taxon>rosids</taxon>
        <taxon>fabids</taxon>
        <taxon>Malpighiales</taxon>
        <taxon>Salicaceae</taxon>
        <taxon>Saliceae</taxon>
        <taxon>Populus</taxon>
    </lineage>
</organism>
<dbReference type="Proteomes" id="UP000006729">
    <property type="component" value="Chromosome 10"/>
</dbReference>
<evidence type="ECO:0000313" key="1">
    <source>
        <dbReference type="EMBL" id="KAI9386262.1"/>
    </source>
</evidence>